<evidence type="ECO:0000256" key="5">
    <source>
        <dbReference type="ARBA" id="ARBA00022771"/>
    </source>
</evidence>
<dbReference type="ExpressionAtlas" id="A0A2K3N145">
    <property type="expression patterns" value="baseline"/>
</dbReference>
<evidence type="ECO:0000256" key="7">
    <source>
        <dbReference type="ARBA" id="ARBA00022833"/>
    </source>
</evidence>
<dbReference type="STRING" id="57577.A0A2K3N145"/>
<dbReference type="InterPro" id="IPR001841">
    <property type="entry name" value="Znf_RING"/>
</dbReference>
<organism evidence="10 11">
    <name type="scientific">Trifolium pratense</name>
    <name type="common">Red clover</name>
    <dbReference type="NCBI Taxonomy" id="57577"/>
    <lineage>
        <taxon>Eukaryota</taxon>
        <taxon>Viridiplantae</taxon>
        <taxon>Streptophyta</taxon>
        <taxon>Embryophyta</taxon>
        <taxon>Tracheophyta</taxon>
        <taxon>Spermatophyta</taxon>
        <taxon>Magnoliopsida</taxon>
        <taxon>eudicotyledons</taxon>
        <taxon>Gunneridae</taxon>
        <taxon>Pentapetalae</taxon>
        <taxon>rosids</taxon>
        <taxon>fabids</taxon>
        <taxon>Fabales</taxon>
        <taxon>Fabaceae</taxon>
        <taxon>Papilionoideae</taxon>
        <taxon>50 kb inversion clade</taxon>
        <taxon>NPAAA clade</taxon>
        <taxon>Hologalegina</taxon>
        <taxon>IRL clade</taxon>
        <taxon>Trifolieae</taxon>
        <taxon>Trifolium</taxon>
    </lineage>
</organism>
<evidence type="ECO:0000256" key="8">
    <source>
        <dbReference type="PROSITE-ProRule" id="PRU00175"/>
    </source>
</evidence>
<evidence type="ECO:0000256" key="2">
    <source>
        <dbReference type="ARBA" id="ARBA00012483"/>
    </source>
</evidence>
<name>A0A2K3N145_TRIPR</name>
<sequence length="247" mass="26847">MGGCCCSARKHHLQGTPVYYYCPPTFEERESLTSNDGTAAGYLVGLNLEASIPDTFRSPPVPLPYDIVFGGSASTDSESGRETVSVSSFETSITHDDIEESDCKAQTKCAPISPRKVELSKSNGTEVLVTEEEDVCPICLEEYDDENPKNLTKCEHHFHLSCILEWMERSDSCPICDQMMLSGPLSLWDVAENSFVAVSWPLANGYAIIPPNGRRAVSSALPLQRVPMCAIVTSLSASPRLSSSLSS</sequence>
<evidence type="ECO:0000256" key="4">
    <source>
        <dbReference type="ARBA" id="ARBA00022723"/>
    </source>
</evidence>
<evidence type="ECO:0000256" key="1">
    <source>
        <dbReference type="ARBA" id="ARBA00000900"/>
    </source>
</evidence>
<dbReference type="EC" id="2.3.2.27" evidence="2"/>
<keyword evidence="3" id="KW-0808">Transferase</keyword>
<dbReference type="CDD" id="cd23116">
    <property type="entry name" value="RING-H2_AIRP1-like"/>
    <property type="match status" value="1"/>
</dbReference>
<dbReference type="PROSITE" id="PS50089">
    <property type="entry name" value="ZF_RING_2"/>
    <property type="match status" value="1"/>
</dbReference>
<feature type="domain" description="RING-type" evidence="9">
    <location>
        <begin position="136"/>
        <end position="177"/>
    </location>
</feature>
<dbReference type="PANTHER" id="PTHR46463">
    <property type="entry name" value="ZINC FINGER, RING/FYVE/PHD-TYPE"/>
    <property type="match status" value="1"/>
</dbReference>
<evidence type="ECO:0000313" key="11">
    <source>
        <dbReference type="Proteomes" id="UP000236291"/>
    </source>
</evidence>
<keyword evidence="7" id="KW-0862">Zinc</keyword>
<comment type="caution">
    <text evidence="10">The sequence shown here is derived from an EMBL/GenBank/DDBJ whole genome shotgun (WGS) entry which is preliminary data.</text>
</comment>
<dbReference type="Gene3D" id="3.30.40.10">
    <property type="entry name" value="Zinc/RING finger domain, C3HC4 (zinc finger)"/>
    <property type="match status" value="1"/>
</dbReference>
<reference evidence="10 11" key="2">
    <citation type="journal article" date="2017" name="Front. Plant Sci.">
        <title>Gene Classification and Mining of Molecular Markers Useful in Red Clover (Trifolium pratense) Breeding.</title>
        <authorList>
            <person name="Istvanek J."/>
            <person name="Dluhosova J."/>
            <person name="Dluhos P."/>
            <person name="Patkova L."/>
            <person name="Nedelnik J."/>
            <person name="Repkova J."/>
        </authorList>
    </citation>
    <scope>NUCLEOTIDE SEQUENCE [LARGE SCALE GENOMIC DNA]</scope>
    <source>
        <strain evidence="11">cv. Tatra</strain>
        <tissue evidence="10">Young leaves</tissue>
    </source>
</reference>
<comment type="catalytic activity">
    <reaction evidence="1">
        <text>S-ubiquitinyl-[E2 ubiquitin-conjugating enzyme]-L-cysteine + [acceptor protein]-L-lysine = [E2 ubiquitin-conjugating enzyme]-L-cysteine + N(6)-ubiquitinyl-[acceptor protein]-L-lysine.</text>
        <dbReference type="EC" id="2.3.2.27"/>
    </reaction>
</comment>
<evidence type="ECO:0000313" key="10">
    <source>
        <dbReference type="EMBL" id="PNX96775.1"/>
    </source>
</evidence>
<dbReference type="SMART" id="SM00184">
    <property type="entry name" value="RING"/>
    <property type="match status" value="1"/>
</dbReference>
<dbReference type="SUPFAM" id="SSF57850">
    <property type="entry name" value="RING/U-box"/>
    <property type="match status" value="1"/>
</dbReference>
<dbReference type="EMBL" id="ASHM01014851">
    <property type="protein sequence ID" value="PNX96775.1"/>
    <property type="molecule type" value="Genomic_DNA"/>
</dbReference>
<dbReference type="AlphaFoldDB" id="A0A2K3N145"/>
<dbReference type="Pfam" id="PF13639">
    <property type="entry name" value="zf-RING_2"/>
    <property type="match status" value="1"/>
</dbReference>
<dbReference type="Proteomes" id="UP000236291">
    <property type="component" value="Unassembled WGS sequence"/>
</dbReference>
<accession>A0A2K3N145</accession>
<proteinExistence type="predicted"/>
<dbReference type="FunFam" id="3.30.40.10:FF:000376">
    <property type="entry name" value="Putative E3 ubiquitin-protein ligase RHB1A"/>
    <property type="match status" value="1"/>
</dbReference>
<dbReference type="GO" id="GO:0008270">
    <property type="term" value="F:zinc ion binding"/>
    <property type="evidence" value="ECO:0007669"/>
    <property type="project" value="UniProtKB-KW"/>
</dbReference>
<reference evidence="10 11" key="1">
    <citation type="journal article" date="2014" name="Am. J. Bot.">
        <title>Genome assembly and annotation for red clover (Trifolium pratense; Fabaceae).</title>
        <authorList>
            <person name="Istvanek J."/>
            <person name="Jaros M."/>
            <person name="Krenek A."/>
            <person name="Repkova J."/>
        </authorList>
    </citation>
    <scope>NUCLEOTIDE SEQUENCE [LARGE SCALE GENOMIC DNA]</scope>
    <source>
        <strain evidence="11">cv. Tatra</strain>
        <tissue evidence="10">Young leaves</tissue>
    </source>
</reference>
<keyword evidence="5 8" id="KW-0863">Zinc-finger</keyword>
<protein>
    <recommendedName>
        <fullName evidence="2">RING-type E3 ubiquitin transferase</fullName>
        <ecNumber evidence="2">2.3.2.27</ecNumber>
    </recommendedName>
</protein>
<dbReference type="GO" id="GO:0061630">
    <property type="term" value="F:ubiquitin protein ligase activity"/>
    <property type="evidence" value="ECO:0007669"/>
    <property type="project" value="UniProtKB-EC"/>
</dbReference>
<dbReference type="InterPro" id="IPR013083">
    <property type="entry name" value="Znf_RING/FYVE/PHD"/>
</dbReference>
<keyword evidence="6" id="KW-0833">Ubl conjugation pathway</keyword>
<dbReference type="PANTHER" id="PTHR46463:SF89">
    <property type="entry name" value="E3 UBIQUITIN-PROTEIN LIGASE RHB1A-RELATED"/>
    <property type="match status" value="1"/>
</dbReference>
<evidence type="ECO:0000256" key="6">
    <source>
        <dbReference type="ARBA" id="ARBA00022786"/>
    </source>
</evidence>
<evidence type="ECO:0000256" key="3">
    <source>
        <dbReference type="ARBA" id="ARBA00022679"/>
    </source>
</evidence>
<keyword evidence="4" id="KW-0479">Metal-binding</keyword>
<gene>
    <name evidence="10" type="ORF">L195_g019989</name>
</gene>
<evidence type="ECO:0000259" key="9">
    <source>
        <dbReference type="PROSITE" id="PS50089"/>
    </source>
</evidence>